<evidence type="ECO:0000313" key="2">
    <source>
        <dbReference type="EMBL" id="AFK49149.1"/>
    </source>
</evidence>
<evidence type="ECO:0000256" key="1">
    <source>
        <dbReference type="SAM" id="Phobius"/>
    </source>
</evidence>
<dbReference type="EMBL" id="BT149355">
    <property type="protein sequence ID" value="AFK49149.1"/>
    <property type="molecule type" value="mRNA"/>
</dbReference>
<name>I3T9F7_LOTJA</name>
<sequence length="122" mass="13878">MEAEEKRKMMNGTMEWVEGESKHVIASLGFMRTEMNGERRRSGHGKQEYLLLALQFIGIIPVFGLKRLHLELLIGAFFSSSLSILSTEMSIREMKTSTETHISPALTQRPCYLPLLEIFSTS</sequence>
<reference evidence="2" key="1">
    <citation type="submission" date="2012-05" db="EMBL/GenBank/DDBJ databases">
        <authorList>
            <person name="Krishnakumar V."/>
            <person name="Cheung F."/>
            <person name="Xiao Y."/>
            <person name="Chan A."/>
            <person name="Moskal W.A."/>
            <person name="Town C.D."/>
        </authorList>
    </citation>
    <scope>NUCLEOTIDE SEQUENCE</scope>
</reference>
<keyword evidence="1" id="KW-0472">Membrane</keyword>
<protein>
    <submittedName>
        <fullName evidence="2">Uncharacterized protein</fullName>
    </submittedName>
</protein>
<organism evidence="2">
    <name type="scientific">Lotus japonicus</name>
    <name type="common">Lotus corniculatus var. japonicus</name>
    <dbReference type="NCBI Taxonomy" id="34305"/>
    <lineage>
        <taxon>Eukaryota</taxon>
        <taxon>Viridiplantae</taxon>
        <taxon>Streptophyta</taxon>
        <taxon>Embryophyta</taxon>
        <taxon>Tracheophyta</taxon>
        <taxon>Spermatophyta</taxon>
        <taxon>Magnoliopsida</taxon>
        <taxon>eudicotyledons</taxon>
        <taxon>Gunneridae</taxon>
        <taxon>Pentapetalae</taxon>
        <taxon>rosids</taxon>
        <taxon>fabids</taxon>
        <taxon>Fabales</taxon>
        <taxon>Fabaceae</taxon>
        <taxon>Papilionoideae</taxon>
        <taxon>50 kb inversion clade</taxon>
        <taxon>NPAAA clade</taxon>
        <taxon>Hologalegina</taxon>
        <taxon>robinioid clade</taxon>
        <taxon>Loteae</taxon>
        <taxon>Lotus</taxon>
    </lineage>
</organism>
<feature type="transmembrane region" description="Helical" evidence="1">
    <location>
        <begin position="49"/>
        <end position="66"/>
    </location>
</feature>
<keyword evidence="1" id="KW-0812">Transmembrane</keyword>
<dbReference type="AlphaFoldDB" id="I3T9F7"/>
<proteinExistence type="evidence at transcript level"/>
<accession>I3T9F7</accession>
<keyword evidence="1" id="KW-1133">Transmembrane helix</keyword>